<evidence type="ECO:0000313" key="13">
    <source>
        <dbReference type="EMBL" id="CAB4610444.1"/>
    </source>
</evidence>
<dbReference type="InterPro" id="IPR006344">
    <property type="entry name" value="RecD"/>
</dbReference>
<dbReference type="InterPro" id="IPR041851">
    <property type="entry name" value="RecD_N_sf"/>
</dbReference>
<feature type="domain" description="UvrD-like helicase C-terminal" evidence="11">
    <location>
        <begin position="478"/>
        <end position="525"/>
    </location>
</feature>
<dbReference type="GO" id="GO:0009338">
    <property type="term" value="C:exodeoxyribonuclease V complex"/>
    <property type="evidence" value="ECO:0007669"/>
    <property type="project" value="InterPro"/>
</dbReference>
<evidence type="ECO:0000256" key="8">
    <source>
        <dbReference type="ARBA" id="ARBA00023125"/>
    </source>
</evidence>
<dbReference type="NCBIfam" id="TIGR01447">
    <property type="entry name" value="recD"/>
    <property type="match status" value="1"/>
</dbReference>
<reference evidence="13" key="1">
    <citation type="submission" date="2020-05" db="EMBL/GenBank/DDBJ databases">
        <authorList>
            <person name="Chiriac C."/>
            <person name="Salcher M."/>
            <person name="Ghai R."/>
            <person name="Kavagutti S V."/>
        </authorList>
    </citation>
    <scope>NUCLEOTIDE SEQUENCE</scope>
</reference>
<dbReference type="InterPro" id="IPR050534">
    <property type="entry name" value="Coronavir_polyprotein_1ab"/>
</dbReference>
<dbReference type="InterPro" id="IPR049550">
    <property type="entry name" value="RecD_N"/>
</dbReference>
<dbReference type="PANTHER" id="PTHR43788">
    <property type="entry name" value="DNA2/NAM7 HELICASE FAMILY MEMBER"/>
    <property type="match status" value="1"/>
</dbReference>
<name>A0A6J6HH81_9ZZZZ</name>
<dbReference type="EMBL" id="CAEZUX010000026">
    <property type="protein sequence ID" value="CAB4610444.1"/>
    <property type="molecule type" value="Genomic_DNA"/>
</dbReference>
<dbReference type="Gene3D" id="1.10.10.1020">
    <property type="entry name" value="RecBCD complex, subunit RecD, N-terminal domain"/>
    <property type="match status" value="1"/>
</dbReference>
<dbReference type="GO" id="GO:0008854">
    <property type="term" value="F:exodeoxyribonuclease V activity"/>
    <property type="evidence" value="ECO:0007669"/>
    <property type="project" value="InterPro"/>
</dbReference>
<dbReference type="GO" id="GO:0006302">
    <property type="term" value="P:double-strand break repair"/>
    <property type="evidence" value="ECO:0007669"/>
    <property type="project" value="InterPro"/>
</dbReference>
<keyword evidence="4" id="KW-0378">Hydrolase</keyword>
<dbReference type="GO" id="GO:0003677">
    <property type="term" value="F:DNA binding"/>
    <property type="evidence" value="ECO:0007669"/>
    <property type="project" value="UniProtKB-KW"/>
</dbReference>
<dbReference type="InterPro" id="IPR027417">
    <property type="entry name" value="P-loop_NTPase"/>
</dbReference>
<evidence type="ECO:0000256" key="5">
    <source>
        <dbReference type="ARBA" id="ARBA00022806"/>
    </source>
</evidence>
<keyword evidence="7" id="KW-0067">ATP-binding</keyword>
<feature type="domain" description="RecBCD enzyme subunit RecD N-terminal" evidence="12">
    <location>
        <begin position="16"/>
        <end position="120"/>
    </location>
</feature>
<dbReference type="SUPFAM" id="SSF52540">
    <property type="entry name" value="P-loop containing nucleoside triphosphate hydrolases"/>
    <property type="match status" value="2"/>
</dbReference>
<sequence>MSETTVNLDAAVEYRIIDLVDVESARQIFSLANSVKSRTRSNQSLLLAALVLHSFREGHACLDLENIDTWRGEHGVEVGWPSEPTSWRKTLSENSDVFGAPNDVHALPRPPFVVEGQRIYIARVFQEEVDIAQRLVTASGSTVTVILGGPGTGKTRWVAEELRSMPSGTVPSLALCAPTGKASRHLKSVLDKRLRETGASEDVLEALHHAPSTTAHKLLGYHPARTPKFRFGRHEPLPYKLVIVDEASMMSLSMMNRLVLSLRPDAQLWLVGDPDQLASVEAGSVLADIARGAKRSDSVLHSRYTELTEQHRFDAASPIAQLAAAVRDGDLVTARTILNTPHPDFLWIDPQKEPEKLAALQGEVLNHAQLVLDAAADGDLETALTAKTKLQVLSSTRDGHLGVYDWNQSVEAGLGPVTAQRWYAGRPVLVTRNDSSTGLANGDVGVVCKVDGQLRACFGDAKEPTTIALARLPETDTVHALTIHKSQGSEYEHVVVVLPQSSSRIVTRELLYTGITRPQKRLTLIATLESIETAIKTPIRRATGLADRL</sequence>
<evidence type="ECO:0000256" key="2">
    <source>
        <dbReference type="ARBA" id="ARBA00022741"/>
    </source>
</evidence>
<dbReference type="AlphaFoldDB" id="A0A6J6HH81"/>
<evidence type="ECO:0000256" key="3">
    <source>
        <dbReference type="ARBA" id="ARBA00022763"/>
    </source>
</evidence>
<keyword evidence="8" id="KW-0238">DNA-binding</keyword>
<evidence type="ECO:0000256" key="4">
    <source>
        <dbReference type="ARBA" id="ARBA00022801"/>
    </source>
</evidence>
<evidence type="ECO:0000256" key="1">
    <source>
        <dbReference type="ARBA" id="ARBA00022722"/>
    </source>
</evidence>
<dbReference type="Gene3D" id="3.40.50.300">
    <property type="entry name" value="P-loop containing nucleotide triphosphate hydrolases"/>
    <property type="match status" value="2"/>
</dbReference>
<evidence type="ECO:0000259" key="11">
    <source>
        <dbReference type="Pfam" id="PF13538"/>
    </source>
</evidence>
<accession>A0A6J6HH81</accession>
<dbReference type="HAMAP" id="MF_01487">
    <property type="entry name" value="RecD"/>
    <property type="match status" value="1"/>
</dbReference>
<dbReference type="Pfam" id="PF13604">
    <property type="entry name" value="AAA_30"/>
    <property type="match status" value="1"/>
</dbReference>
<keyword evidence="10" id="KW-0413">Isomerase</keyword>
<dbReference type="Pfam" id="PF13538">
    <property type="entry name" value="UvrD_C_2"/>
    <property type="match status" value="1"/>
</dbReference>
<dbReference type="GO" id="GO:0017116">
    <property type="term" value="F:single-stranded DNA helicase activity"/>
    <property type="evidence" value="ECO:0007669"/>
    <property type="project" value="TreeGrafter"/>
</dbReference>
<proteinExistence type="inferred from homology"/>
<keyword evidence="5" id="KW-0347">Helicase</keyword>
<evidence type="ECO:0000256" key="6">
    <source>
        <dbReference type="ARBA" id="ARBA00022839"/>
    </source>
</evidence>
<dbReference type="Gene3D" id="2.30.30.940">
    <property type="match status" value="1"/>
</dbReference>
<keyword evidence="6" id="KW-0269">Exonuclease</keyword>
<gene>
    <name evidence="13" type="ORF">UFOPK1874_00387</name>
</gene>
<dbReference type="GO" id="GO:0006310">
    <property type="term" value="P:DNA recombination"/>
    <property type="evidence" value="ECO:0007669"/>
    <property type="project" value="InterPro"/>
</dbReference>
<dbReference type="Pfam" id="PF21185">
    <property type="entry name" value="RecD_N"/>
    <property type="match status" value="1"/>
</dbReference>
<evidence type="ECO:0000256" key="9">
    <source>
        <dbReference type="ARBA" id="ARBA00023204"/>
    </source>
</evidence>
<evidence type="ECO:0000256" key="10">
    <source>
        <dbReference type="ARBA" id="ARBA00023235"/>
    </source>
</evidence>
<protein>
    <submittedName>
        <fullName evidence="13">Unannotated protein</fullName>
    </submittedName>
</protein>
<evidence type="ECO:0000256" key="7">
    <source>
        <dbReference type="ARBA" id="ARBA00022840"/>
    </source>
</evidence>
<dbReference type="CDD" id="cd17933">
    <property type="entry name" value="DEXSc_RecD-like"/>
    <property type="match status" value="1"/>
</dbReference>
<keyword evidence="9" id="KW-0234">DNA repair</keyword>
<dbReference type="PANTHER" id="PTHR43788:SF6">
    <property type="entry name" value="DNA HELICASE B"/>
    <property type="match status" value="1"/>
</dbReference>
<dbReference type="CDD" id="cd18809">
    <property type="entry name" value="SF1_C_RecD"/>
    <property type="match status" value="1"/>
</dbReference>
<keyword evidence="1" id="KW-0540">Nuclease</keyword>
<dbReference type="GO" id="GO:0005524">
    <property type="term" value="F:ATP binding"/>
    <property type="evidence" value="ECO:0007669"/>
    <property type="project" value="UniProtKB-KW"/>
</dbReference>
<organism evidence="13">
    <name type="scientific">freshwater metagenome</name>
    <dbReference type="NCBI Taxonomy" id="449393"/>
    <lineage>
        <taxon>unclassified sequences</taxon>
        <taxon>metagenomes</taxon>
        <taxon>ecological metagenomes</taxon>
    </lineage>
</organism>
<evidence type="ECO:0000259" key="12">
    <source>
        <dbReference type="Pfam" id="PF21185"/>
    </source>
</evidence>
<keyword evidence="2" id="KW-0547">Nucleotide-binding</keyword>
<keyword evidence="3" id="KW-0227">DNA damage</keyword>
<dbReference type="InterPro" id="IPR027785">
    <property type="entry name" value="UvrD-like_helicase_C"/>
</dbReference>